<dbReference type="GeneID" id="105110094"/>
<keyword evidence="1" id="KW-0732">Signal</keyword>
<proteinExistence type="predicted"/>
<dbReference type="GO" id="GO:0005634">
    <property type="term" value="C:nucleus"/>
    <property type="evidence" value="ECO:0007669"/>
    <property type="project" value="TreeGrafter"/>
</dbReference>
<dbReference type="InterPro" id="IPR033246">
    <property type="entry name" value="BIN4"/>
</dbReference>
<dbReference type="PANTHER" id="PTHR34810">
    <property type="entry name" value="DNA-BINDING PROTEIN BIN4"/>
    <property type="match status" value="1"/>
</dbReference>
<keyword evidence="2" id="KW-1185">Reference proteome</keyword>
<accession>A0AAJ6X2U8</accession>
<dbReference type="GO" id="GO:0051276">
    <property type="term" value="P:chromosome organization"/>
    <property type="evidence" value="ECO:0007669"/>
    <property type="project" value="TreeGrafter"/>
</dbReference>
<dbReference type="RefSeq" id="XP_011003314.1">
    <property type="nucleotide sequence ID" value="XM_011005012.1"/>
</dbReference>
<feature type="chain" id="PRO_5042604462" evidence="1">
    <location>
        <begin position="20"/>
        <end position="187"/>
    </location>
</feature>
<dbReference type="AlphaFoldDB" id="A0AAJ6X2U8"/>
<name>A0AAJ6X2U8_POPEU</name>
<dbReference type="GO" id="GO:0009330">
    <property type="term" value="C:DNA topoisomerase type II (double strand cut, ATP-hydrolyzing) complex"/>
    <property type="evidence" value="ECO:0007669"/>
    <property type="project" value="InterPro"/>
</dbReference>
<sequence length="187" mass="21261">MVLFFFPFKFMQYWLSSNALCFSVDDSGDGDDGQDIEDGTSAKHTEEPHETMVMWKLLRKSHLRSLSMLMFLHQGYHWCFLRKSRVPRHLLSVKVNPLIEVVKMGAVGRPVIPDTPSGDSEMHLDLKGTIYRTTTVPSRAFYVVQVSFGQSKAKIEATMNDFIQLKTQSNVYETTVEGTLGGVFFLL</sequence>
<dbReference type="GO" id="GO:0003690">
    <property type="term" value="F:double-stranded DNA binding"/>
    <property type="evidence" value="ECO:0007669"/>
    <property type="project" value="InterPro"/>
</dbReference>
<evidence type="ECO:0000256" key="1">
    <source>
        <dbReference type="SAM" id="SignalP"/>
    </source>
</evidence>
<evidence type="ECO:0000313" key="2">
    <source>
        <dbReference type="Proteomes" id="UP000694918"/>
    </source>
</evidence>
<organism evidence="2 3">
    <name type="scientific">Populus euphratica</name>
    <name type="common">Euphrates poplar</name>
    <dbReference type="NCBI Taxonomy" id="75702"/>
    <lineage>
        <taxon>Eukaryota</taxon>
        <taxon>Viridiplantae</taxon>
        <taxon>Streptophyta</taxon>
        <taxon>Embryophyta</taxon>
        <taxon>Tracheophyta</taxon>
        <taxon>Spermatophyta</taxon>
        <taxon>Magnoliopsida</taxon>
        <taxon>eudicotyledons</taxon>
        <taxon>Gunneridae</taxon>
        <taxon>Pentapetalae</taxon>
        <taxon>rosids</taxon>
        <taxon>fabids</taxon>
        <taxon>Malpighiales</taxon>
        <taxon>Salicaceae</taxon>
        <taxon>Saliceae</taxon>
        <taxon>Populus</taxon>
    </lineage>
</organism>
<reference evidence="3" key="1">
    <citation type="submission" date="2025-08" db="UniProtKB">
        <authorList>
            <consortium name="RefSeq"/>
        </authorList>
    </citation>
    <scope>IDENTIFICATION</scope>
</reference>
<evidence type="ECO:0000313" key="3">
    <source>
        <dbReference type="RefSeq" id="XP_011003314.1"/>
    </source>
</evidence>
<gene>
    <name evidence="3" type="primary">LOC105110094</name>
</gene>
<feature type="signal peptide" evidence="1">
    <location>
        <begin position="1"/>
        <end position="19"/>
    </location>
</feature>
<protein>
    <submittedName>
        <fullName evidence="3">DNA-binding protein BIN4-like isoform X1</fullName>
    </submittedName>
</protein>
<dbReference type="GO" id="GO:0042023">
    <property type="term" value="P:DNA endoreduplication"/>
    <property type="evidence" value="ECO:0007669"/>
    <property type="project" value="InterPro"/>
</dbReference>
<dbReference type="KEGG" id="peu:105110094"/>
<dbReference type="PANTHER" id="PTHR34810:SF1">
    <property type="entry name" value="DNA-BINDING PROTEIN BIN4"/>
    <property type="match status" value="1"/>
</dbReference>
<dbReference type="Proteomes" id="UP000694918">
    <property type="component" value="Unplaced"/>
</dbReference>